<protein>
    <submittedName>
        <fullName evidence="1">Uncharacterized protein</fullName>
    </submittedName>
</protein>
<keyword evidence="2" id="KW-1185">Reference proteome</keyword>
<accession>A0A4Y2H983</accession>
<dbReference type="Proteomes" id="UP000499080">
    <property type="component" value="Unassembled WGS sequence"/>
</dbReference>
<evidence type="ECO:0000313" key="1">
    <source>
        <dbReference type="EMBL" id="GBM61546.1"/>
    </source>
</evidence>
<proteinExistence type="predicted"/>
<comment type="caution">
    <text evidence="1">The sequence shown here is derived from an EMBL/GenBank/DDBJ whole genome shotgun (WGS) entry which is preliminary data.</text>
</comment>
<reference evidence="1 2" key="1">
    <citation type="journal article" date="2019" name="Sci. Rep.">
        <title>Orb-weaving spider Araneus ventricosus genome elucidates the spidroin gene catalogue.</title>
        <authorList>
            <person name="Kono N."/>
            <person name="Nakamura H."/>
            <person name="Ohtoshi R."/>
            <person name="Moran D.A.P."/>
            <person name="Shinohara A."/>
            <person name="Yoshida Y."/>
            <person name="Fujiwara M."/>
            <person name="Mori M."/>
            <person name="Tomita M."/>
            <person name="Arakawa K."/>
        </authorList>
    </citation>
    <scope>NUCLEOTIDE SEQUENCE [LARGE SCALE GENOMIC DNA]</scope>
</reference>
<feature type="non-terminal residue" evidence="1">
    <location>
        <position position="10"/>
    </location>
</feature>
<name>A0A4Y2H983_ARAVE</name>
<gene>
    <name evidence="1" type="ORF">AVEN_129189_1</name>
</gene>
<organism evidence="1 2">
    <name type="scientific">Araneus ventricosus</name>
    <name type="common">Orbweaver spider</name>
    <name type="synonym">Epeira ventricosa</name>
    <dbReference type="NCBI Taxonomy" id="182803"/>
    <lineage>
        <taxon>Eukaryota</taxon>
        <taxon>Metazoa</taxon>
        <taxon>Ecdysozoa</taxon>
        <taxon>Arthropoda</taxon>
        <taxon>Chelicerata</taxon>
        <taxon>Arachnida</taxon>
        <taxon>Araneae</taxon>
        <taxon>Araneomorphae</taxon>
        <taxon>Entelegynae</taxon>
        <taxon>Araneoidea</taxon>
        <taxon>Araneidae</taxon>
        <taxon>Araneus</taxon>
    </lineage>
</organism>
<sequence>MAGYIERDEF</sequence>
<evidence type="ECO:0000313" key="2">
    <source>
        <dbReference type="Proteomes" id="UP000499080"/>
    </source>
</evidence>
<dbReference type="EMBL" id="BGPR01001772">
    <property type="protein sequence ID" value="GBM61546.1"/>
    <property type="molecule type" value="Genomic_DNA"/>
</dbReference>